<evidence type="ECO:0000259" key="1">
    <source>
        <dbReference type="PROSITE" id="PS50041"/>
    </source>
</evidence>
<organism evidence="2 3">
    <name type="scientific">Staurois parvus</name>
    <dbReference type="NCBI Taxonomy" id="386267"/>
    <lineage>
        <taxon>Eukaryota</taxon>
        <taxon>Metazoa</taxon>
        <taxon>Chordata</taxon>
        <taxon>Craniata</taxon>
        <taxon>Vertebrata</taxon>
        <taxon>Euteleostomi</taxon>
        <taxon>Amphibia</taxon>
        <taxon>Batrachia</taxon>
        <taxon>Anura</taxon>
        <taxon>Neobatrachia</taxon>
        <taxon>Ranoidea</taxon>
        <taxon>Ranidae</taxon>
        <taxon>Staurois</taxon>
    </lineage>
</organism>
<gene>
    <name evidence="2" type="ORF">SPARVUS_LOCUS3526685</name>
</gene>
<name>A0ABN9BSB9_9NEOB</name>
<dbReference type="SUPFAM" id="SSF56436">
    <property type="entry name" value="C-type lectin-like"/>
    <property type="match status" value="1"/>
</dbReference>
<dbReference type="InterPro" id="IPR016187">
    <property type="entry name" value="CTDL_fold"/>
</dbReference>
<protein>
    <recommendedName>
        <fullName evidence="1">C-type lectin domain-containing protein</fullName>
    </recommendedName>
</protein>
<dbReference type="InterPro" id="IPR016186">
    <property type="entry name" value="C-type_lectin-like/link_sf"/>
</dbReference>
<proteinExistence type="predicted"/>
<sequence>MKEQANPDGRYFWTNLRDTDESGDYYWQTAGGKKDLSFSNWNTHEPAFPGGCVAMSGGGESLGKWDVKDCKSFKARSICKKGIGSAK</sequence>
<dbReference type="Gene3D" id="3.10.100.10">
    <property type="entry name" value="Mannose-Binding Protein A, subunit A"/>
    <property type="match status" value="1"/>
</dbReference>
<evidence type="ECO:0000313" key="2">
    <source>
        <dbReference type="EMBL" id="CAI9550555.1"/>
    </source>
</evidence>
<dbReference type="Pfam" id="PF00059">
    <property type="entry name" value="Lectin_C"/>
    <property type="match status" value="1"/>
</dbReference>
<accession>A0ABN9BSB9</accession>
<comment type="caution">
    <text evidence="2">The sequence shown here is derived from an EMBL/GenBank/DDBJ whole genome shotgun (WGS) entry which is preliminary data.</text>
</comment>
<dbReference type="CDD" id="cd00037">
    <property type="entry name" value="CLECT"/>
    <property type="match status" value="1"/>
</dbReference>
<evidence type="ECO:0000313" key="3">
    <source>
        <dbReference type="Proteomes" id="UP001162483"/>
    </source>
</evidence>
<dbReference type="EMBL" id="CATNWA010005697">
    <property type="protein sequence ID" value="CAI9550555.1"/>
    <property type="molecule type" value="Genomic_DNA"/>
</dbReference>
<reference evidence="2" key="1">
    <citation type="submission" date="2023-05" db="EMBL/GenBank/DDBJ databases">
        <authorList>
            <person name="Stuckert A."/>
        </authorList>
    </citation>
    <scope>NUCLEOTIDE SEQUENCE</scope>
</reference>
<keyword evidence="3" id="KW-1185">Reference proteome</keyword>
<dbReference type="PROSITE" id="PS50041">
    <property type="entry name" value="C_TYPE_LECTIN_2"/>
    <property type="match status" value="1"/>
</dbReference>
<dbReference type="InterPro" id="IPR001304">
    <property type="entry name" value="C-type_lectin-like"/>
</dbReference>
<feature type="non-terminal residue" evidence="2">
    <location>
        <position position="87"/>
    </location>
</feature>
<feature type="domain" description="C-type lectin" evidence="1">
    <location>
        <begin position="1"/>
        <end position="70"/>
    </location>
</feature>
<dbReference type="Proteomes" id="UP001162483">
    <property type="component" value="Unassembled WGS sequence"/>
</dbReference>